<dbReference type="Proteomes" id="UP000322000">
    <property type="component" value="Chromosome 1"/>
</dbReference>
<protein>
    <submittedName>
        <fullName evidence="4">Uncharacterized protein LOC113497026</fullName>
    </submittedName>
</protein>
<name>A0A7E5VVB7_TRINI</name>
<sequence length="256" mass="29224">MAKFDKEKDELLIESVQSYNALYNKSDKDHKNYIHKHKCWEKVSDVVGMPIPECKKRWKSLRDQYNKKLKEMAGPCSSKATATWDYMNLMSFLSEQAPQRGEVVYCWNNNGSDSECDNSQSGISNSEVNTGGIGECEINSKKRKTVHENVDNPLQVPSTSKKRNVNQLQDTIEKQESQRLNLLETLVHNTTTQSQNHVQPQSAIKKFFESMAEVVESFPPREQAIIRAKVCRLVSDTEIKLSSSITLKSEDAWDSD</sequence>
<dbReference type="Pfam" id="PF10545">
    <property type="entry name" value="MADF_DNA_bdg"/>
    <property type="match status" value="1"/>
</dbReference>
<accession>A0A7E5VVB7</accession>
<dbReference type="GeneID" id="113497026"/>
<dbReference type="KEGG" id="tnl:113497026"/>
<evidence type="ECO:0000259" key="2">
    <source>
        <dbReference type="PROSITE" id="PS51029"/>
    </source>
</evidence>
<dbReference type="InterPro" id="IPR006578">
    <property type="entry name" value="MADF-dom"/>
</dbReference>
<evidence type="ECO:0000313" key="3">
    <source>
        <dbReference type="Proteomes" id="UP000322000"/>
    </source>
</evidence>
<dbReference type="PROSITE" id="PS51029">
    <property type="entry name" value="MADF"/>
    <property type="match status" value="1"/>
</dbReference>
<dbReference type="OrthoDB" id="6487365at2759"/>
<organism evidence="3 4">
    <name type="scientific">Trichoplusia ni</name>
    <name type="common">Cabbage looper</name>
    <dbReference type="NCBI Taxonomy" id="7111"/>
    <lineage>
        <taxon>Eukaryota</taxon>
        <taxon>Metazoa</taxon>
        <taxon>Ecdysozoa</taxon>
        <taxon>Arthropoda</taxon>
        <taxon>Hexapoda</taxon>
        <taxon>Insecta</taxon>
        <taxon>Pterygota</taxon>
        <taxon>Neoptera</taxon>
        <taxon>Endopterygota</taxon>
        <taxon>Lepidoptera</taxon>
        <taxon>Glossata</taxon>
        <taxon>Ditrysia</taxon>
        <taxon>Noctuoidea</taxon>
        <taxon>Noctuidae</taxon>
        <taxon>Plusiinae</taxon>
        <taxon>Trichoplusia</taxon>
    </lineage>
</organism>
<keyword evidence="3" id="KW-1185">Reference proteome</keyword>
<dbReference type="SMART" id="SM00595">
    <property type="entry name" value="MADF"/>
    <property type="match status" value="1"/>
</dbReference>
<dbReference type="InterPro" id="IPR039353">
    <property type="entry name" value="TF_Adf1"/>
</dbReference>
<gene>
    <name evidence="4" type="primary">LOC113497026</name>
</gene>
<dbReference type="AlphaFoldDB" id="A0A7E5VVB7"/>
<keyword evidence="1" id="KW-0175">Coiled coil</keyword>
<dbReference type="RefSeq" id="XP_026732263.1">
    <property type="nucleotide sequence ID" value="XM_026876462.1"/>
</dbReference>
<feature type="coiled-coil region" evidence="1">
    <location>
        <begin position="158"/>
        <end position="185"/>
    </location>
</feature>
<proteinExistence type="predicted"/>
<evidence type="ECO:0000256" key="1">
    <source>
        <dbReference type="SAM" id="Coils"/>
    </source>
</evidence>
<dbReference type="PANTHER" id="PTHR12243:SF67">
    <property type="entry name" value="COREPRESSOR OF PANGOLIN, ISOFORM A-RELATED"/>
    <property type="match status" value="1"/>
</dbReference>
<reference evidence="4" key="1">
    <citation type="submission" date="2025-08" db="UniProtKB">
        <authorList>
            <consortium name="RefSeq"/>
        </authorList>
    </citation>
    <scope>IDENTIFICATION</scope>
</reference>
<evidence type="ECO:0000313" key="4">
    <source>
        <dbReference type="RefSeq" id="XP_026732263.1"/>
    </source>
</evidence>
<feature type="domain" description="MADF" evidence="2">
    <location>
        <begin position="11"/>
        <end position="98"/>
    </location>
</feature>
<dbReference type="PANTHER" id="PTHR12243">
    <property type="entry name" value="MADF DOMAIN TRANSCRIPTION FACTOR"/>
    <property type="match status" value="1"/>
</dbReference>
<dbReference type="InParanoid" id="A0A7E5VVB7"/>